<dbReference type="Gene3D" id="3.40.430.10">
    <property type="entry name" value="Dihydrofolate Reductase, subunit A"/>
    <property type="match status" value="1"/>
</dbReference>
<dbReference type="EMBL" id="WCTJ01000004">
    <property type="protein sequence ID" value="KAB4257598.1"/>
    <property type="molecule type" value="Genomic_DNA"/>
</dbReference>
<name>A0A6I0LQX0_BACUN</name>
<comment type="caution">
    <text evidence="5">The sequence shown here is derived from an EMBL/GenBank/DDBJ whole genome shotgun (WGS) entry which is preliminary data.</text>
</comment>
<dbReference type="RefSeq" id="WP_151882317.1">
    <property type="nucleotide sequence ID" value="NZ_WCTH01000006.1"/>
</dbReference>
<dbReference type="PANTHER" id="PTHR38011:SF7">
    <property type="entry name" value="2,5-DIAMINO-6-RIBOSYLAMINO-4(3H)-PYRIMIDINONE 5'-PHOSPHATE REDUCTASE"/>
    <property type="match status" value="1"/>
</dbReference>
<evidence type="ECO:0000256" key="3">
    <source>
        <dbReference type="ARBA" id="ARBA00023002"/>
    </source>
</evidence>
<dbReference type="GO" id="GO:0008703">
    <property type="term" value="F:5-amino-6-(5-phosphoribosylamino)uracil reductase activity"/>
    <property type="evidence" value="ECO:0007669"/>
    <property type="project" value="InterPro"/>
</dbReference>
<dbReference type="Proteomes" id="UP000487989">
    <property type="component" value="Unassembled WGS sequence"/>
</dbReference>
<dbReference type="InterPro" id="IPR002734">
    <property type="entry name" value="RibDG_C"/>
</dbReference>
<dbReference type="PANTHER" id="PTHR38011">
    <property type="entry name" value="DIHYDROFOLATE REDUCTASE FAMILY PROTEIN (AFU_ORTHOLOGUE AFUA_8G06820)"/>
    <property type="match status" value="1"/>
</dbReference>
<evidence type="ECO:0000256" key="2">
    <source>
        <dbReference type="ARBA" id="ARBA00022857"/>
    </source>
</evidence>
<proteinExistence type="predicted"/>
<evidence type="ECO:0000313" key="5">
    <source>
        <dbReference type="EMBL" id="KAB4257598.1"/>
    </source>
</evidence>
<accession>A0A6I0LQX0</accession>
<reference evidence="5 6" key="1">
    <citation type="journal article" date="2019" name="Nat. Med.">
        <title>A library of human gut bacterial isolates paired with longitudinal multiomics data enables mechanistic microbiome research.</title>
        <authorList>
            <person name="Poyet M."/>
            <person name="Groussin M."/>
            <person name="Gibbons S.M."/>
            <person name="Avila-Pacheco J."/>
            <person name="Jiang X."/>
            <person name="Kearney S.M."/>
            <person name="Perrotta A.R."/>
            <person name="Berdy B."/>
            <person name="Zhao S."/>
            <person name="Lieberman T.D."/>
            <person name="Swanson P.K."/>
            <person name="Smith M."/>
            <person name="Roesemann S."/>
            <person name="Alexander J.E."/>
            <person name="Rich S.A."/>
            <person name="Livny J."/>
            <person name="Vlamakis H."/>
            <person name="Clish C."/>
            <person name="Bullock K."/>
            <person name="Deik A."/>
            <person name="Scott J."/>
            <person name="Pierce K.A."/>
            <person name="Xavier R.J."/>
            <person name="Alm E.J."/>
        </authorList>
    </citation>
    <scope>NUCLEOTIDE SEQUENCE [LARGE SCALE GENOMIC DNA]</scope>
    <source>
        <strain evidence="5 6">BIOML-A3</strain>
    </source>
</reference>
<dbReference type="AlphaFoldDB" id="A0A6I0LQX0"/>
<protein>
    <recommendedName>
        <fullName evidence="4">Bacterial bifunctional deaminase-reductase C-terminal domain-containing protein</fullName>
    </recommendedName>
</protein>
<organism evidence="5 6">
    <name type="scientific">Bacteroides uniformis</name>
    <dbReference type="NCBI Taxonomy" id="820"/>
    <lineage>
        <taxon>Bacteria</taxon>
        <taxon>Pseudomonadati</taxon>
        <taxon>Bacteroidota</taxon>
        <taxon>Bacteroidia</taxon>
        <taxon>Bacteroidales</taxon>
        <taxon>Bacteroidaceae</taxon>
        <taxon>Bacteroides</taxon>
    </lineage>
</organism>
<comment type="pathway">
    <text evidence="1">Cofactor biosynthesis; riboflavin biosynthesis.</text>
</comment>
<evidence type="ECO:0000259" key="4">
    <source>
        <dbReference type="Pfam" id="PF01872"/>
    </source>
</evidence>
<evidence type="ECO:0000313" key="6">
    <source>
        <dbReference type="Proteomes" id="UP000487989"/>
    </source>
</evidence>
<dbReference type="InterPro" id="IPR050765">
    <property type="entry name" value="Riboflavin_Biosynth_HTPR"/>
</dbReference>
<dbReference type="Pfam" id="PF01872">
    <property type="entry name" value="RibD_C"/>
    <property type="match status" value="1"/>
</dbReference>
<feature type="domain" description="Bacterial bifunctional deaminase-reductase C-terminal" evidence="4">
    <location>
        <begin position="3"/>
        <end position="214"/>
    </location>
</feature>
<keyword evidence="2" id="KW-0521">NADP</keyword>
<dbReference type="InterPro" id="IPR024072">
    <property type="entry name" value="DHFR-like_dom_sf"/>
</dbReference>
<sequence length="224" mass="24961">MKPYIICHMMSSVDGRIDCTMTAKIDKTDAYYQALDRLQFDAVLEGRVSRQMHYALPEPFKANDMAPIGVEKYYMAHSADRYDIAIDTHGSLKWPEDASNNNLLVITEEQCPQEYHRYLTENGISWIACGKKGIDLCRSVEILGEKFGVKRLGIVGGGHINGAFLQAGLLDEVSLMIGGGIDGRAGMAAVFDGIRQIDYSPTMLTLNDVERMGNIVWLKYSVNK</sequence>
<keyword evidence="3" id="KW-0560">Oxidoreductase</keyword>
<gene>
    <name evidence="5" type="ORF">GAP48_03755</name>
</gene>
<dbReference type="SUPFAM" id="SSF53597">
    <property type="entry name" value="Dihydrofolate reductase-like"/>
    <property type="match status" value="1"/>
</dbReference>
<evidence type="ECO:0000256" key="1">
    <source>
        <dbReference type="ARBA" id="ARBA00005104"/>
    </source>
</evidence>
<dbReference type="GO" id="GO:0009231">
    <property type="term" value="P:riboflavin biosynthetic process"/>
    <property type="evidence" value="ECO:0007669"/>
    <property type="project" value="InterPro"/>
</dbReference>